<evidence type="ECO:0000256" key="2">
    <source>
        <dbReference type="ARBA" id="ARBA00009677"/>
    </source>
</evidence>
<comment type="subcellular location">
    <subcellularLocation>
        <location evidence="1 6">Bacterial flagellum basal body</location>
    </subcellularLocation>
</comment>
<dbReference type="Proteomes" id="UP000178449">
    <property type="component" value="Unassembled WGS sequence"/>
</dbReference>
<dbReference type="Pfam" id="PF06429">
    <property type="entry name" value="Flg_bbr_C"/>
    <property type="match status" value="1"/>
</dbReference>
<comment type="subunit">
    <text evidence="5 6">The basal body constitutes a major portion of the flagellar organelle and consists of four rings (L,P,S, and M) mounted on a central rod. The rod consists of about 26 subunits of FlgG in the distal portion, and FlgB, FlgC and FlgF are thought to build up the proximal portion of the rod with about 6 subunits each.</text>
</comment>
<proteinExistence type="inferred from homology"/>
<feature type="domain" description="Flagellar basal-body/hook protein C-terminal" evidence="8">
    <location>
        <begin position="100"/>
        <end position="142"/>
    </location>
</feature>
<keyword evidence="9" id="KW-0282">Flagellum</keyword>
<dbReference type="GO" id="GO:0030694">
    <property type="term" value="C:bacterial-type flagellum basal body, rod"/>
    <property type="evidence" value="ECO:0007669"/>
    <property type="project" value="UniProtKB-UniRule"/>
</dbReference>
<keyword evidence="9" id="KW-0969">Cilium</keyword>
<organism evidence="9 10">
    <name type="scientific">Candidatus Lambdaproteobacteria bacterium RIFOXYD2_FULL_50_16</name>
    <dbReference type="NCBI Taxonomy" id="1817772"/>
    <lineage>
        <taxon>Bacteria</taxon>
        <taxon>Pseudomonadati</taxon>
        <taxon>Pseudomonadota</taxon>
        <taxon>Candidatus Lambdaproteobacteria</taxon>
    </lineage>
</organism>
<evidence type="ECO:0000259" key="7">
    <source>
        <dbReference type="Pfam" id="PF00460"/>
    </source>
</evidence>
<sequence>MSLFSSLEISSSGLSAQRTRLKVISSNIANINTTRTPGGGPYRRREVIFGALPSQKSFMEELKGQEENTGMRQVKVLGIVEDSRPPKMKYDPSHPDANEEGYVALPNVDIVEEMTNMMVTKRSYEANIAAINATKNMISRSLEIGGRG</sequence>
<evidence type="ECO:0000259" key="8">
    <source>
        <dbReference type="Pfam" id="PF06429"/>
    </source>
</evidence>
<feature type="domain" description="Flagellar basal body rod protein N-terminal" evidence="7">
    <location>
        <begin position="7"/>
        <end position="35"/>
    </location>
</feature>
<comment type="similarity">
    <text evidence="2">Belongs to the flagella basal body rod proteins family.</text>
</comment>
<dbReference type="GO" id="GO:0071978">
    <property type="term" value="P:bacterial-type flagellum-dependent swarming motility"/>
    <property type="evidence" value="ECO:0007669"/>
    <property type="project" value="TreeGrafter"/>
</dbReference>
<keyword evidence="4 6" id="KW-0975">Bacterial flagellum</keyword>
<dbReference type="Pfam" id="PF00460">
    <property type="entry name" value="Flg_bb_rod"/>
    <property type="match status" value="1"/>
</dbReference>
<evidence type="ECO:0000256" key="3">
    <source>
        <dbReference type="ARBA" id="ARBA00017941"/>
    </source>
</evidence>
<gene>
    <name evidence="9" type="ORF">A2527_06115</name>
</gene>
<evidence type="ECO:0000256" key="4">
    <source>
        <dbReference type="ARBA" id="ARBA00023143"/>
    </source>
</evidence>
<dbReference type="PROSITE" id="PS00588">
    <property type="entry name" value="FLAGELLA_BB_ROD"/>
    <property type="match status" value="1"/>
</dbReference>
<evidence type="ECO:0000313" key="10">
    <source>
        <dbReference type="Proteomes" id="UP000178449"/>
    </source>
</evidence>
<name>A0A1F6G9I0_9PROT</name>
<accession>A0A1F6G9I0</accession>
<protein>
    <recommendedName>
        <fullName evidence="3 6">Flagellar basal-body rod protein FlgC</fullName>
    </recommendedName>
</protein>
<evidence type="ECO:0000256" key="1">
    <source>
        <dbReference type="ARBA" id="ARBA00004117"/>
    </source>
</evidence>
<dbReference type="PANTHER" id="PTHR30435">
    <property type="entry name" value="FLAGELLAR PROTEIN"/>
    <property type="match status" value="1"/>
</dbReference>
<evidence type="ECO:0000256" key="5">
    <source>
        <dbReference type="ARBA" id="ARBA00025933"/>
    </source>
</evidence>
<dbReference type="EMBL" id="MFNE01000035">
    <property type="protein sequence ID" value="OGG94770.1"/>
    <property type="molecule type" value="Genomic_DNA"/>
</dbReference>
<dbReference type="AlphaFoldDB" id="A0A1F6G9I0"/>
<dbReference type="PANTHER" id="PTHR30435:SF2">
    <property type="entry name" value="FLAGELLAR BASAL-BODY ROD PROTEIN FLGC"/>
    <property type="match status" value="1"/>
</dbReference>
<dbReference type="InterPro" id="IPR006299">
    <property type="entry name" value="FlgC"/>
</dbReference>
<dbReference type="STRING" id="1817772.A2527_06115"/>
<dbReference type="NCBIfam" id="TIGR01395">
    <property type="entry name" value="FlgC"/>
    <property type="match status" value="1"/>
</dbReference>
<reference evidence="9 10" key="1">
    <citation type="journal article" date="2016" name="Nat. Commun.">
        <title>Thousands of microbial genomes shed light on interconnected biogeochemical processes in an aquifer system.</title>
        <authorList>
            <person name="Anantharaman K."/>
            <person name="Brown C.T."/>
            <person name="Hug L.A."/>
            <person name="Sharon I."/>
            <person name="Castelle C.J."/>
            <person name="Probst A.J."/>
            <person name="Thomas B.C."/>
            <person name="Singh A."/>
            <person name="Wilkins M.J."/>
            <person name="Karaoz U."/>
            <person name="Brodie E.L."/>
            <person name="Williams K.H."/>
            <person name="Hubbard S.S."/>
            <person name="Banfield J.F."/>
        </authorList>
    </citation>
    <scope>NUCLEOTIDE SEQUENCE [LARGE SCALE GENOMIC DNA]</scope>
</reference>
<comment type="caution">
    <text evidence="9">The sequence shown here is derived from an EMBL/GenBank/DDBJ whole genome shotgun (WGS) entry which is preliminary data.</text>
</comment>
<dbReference type="InterPro" id="IPR010930">
    <property type="entry name" value="Flg_bb/hook_C_dom"/>
</dbReference>
<keyword evidence="9" id="KW-0966">Cell projection</keyword>
<dbReference type="InterPro" id="IPR019776">
    <property type="entry name" value="Flagellar_basal_body_rod_CS"/>
</dbReference>
<dbReference type="InterPro" id="IPR001444">
    <property type="entry name" value="Flag_bb_rod_N"/>
</dbReference>
<evidence type="ECO:0000313" key="9">
    <source>
        <dbReference type="EMBL" id="OGG94770.1"/>
    </source>
</evidence>
<evidence type="ECO:0000256" key="6">
    <source>
        <dbReference type="RuleBase" id="RU362062"/>
    </source>
</evidence>